<proteinExistence type="predicted"/>
<dbReference type="RefSeq" id="WP_033095169.1">
    <property type="nucleotide sequence ID" value="NZ_JQED01000047.1"/>
</dbReference>
<accession>A0A099KDG9</accession>
<dbReference type="Proteomes" id="UP000029843">
    <property type="component" value="Unassembled WGS sequence"/>
</dbReference>
<evidence type="ECO:0000313" key="2">
    <source>
        <dbReference type="Proteomes" id="UP000029843"/>
    </source>
</evidence>
<gene>
    <name evidence="1" type="ORF">ND2E_4211</name>
</gene>
<dbReference type="AlphaFoldDB" id="A0A099KDG9"/>
<organism evidence="1 2">
    <name type="scientific">Colwellia psychrerythraea</name>
    <name type="common">Vibrio psychroerythus</name>
    <dbReference type="NCBI Taxonomy" id="28229"/>
    <lineage>
        <taxon>Bacteria</taxon>
        <taxon>Pseudomonadati</taxon>
        <taxon>Pseudomonadota</taxon>
        <taxon>Gammaproteobacteria</taxon>
        <taxon>Alteromonadales</taxon>
        <taxon>Colwelliaceae</taxon>
        <taxon>Colwellia</taxon>
    </lineage>
</organism>
<name>A0A099KDG9_COLPS</name>
<dbReference type="EMBL" id="JQED01000047">
    <property type="protein sequence ID" value="KGJ88375.1"/>
    <property type="molecule type" value="Genomic_DNA"/>
</dbReference>
<dbReference type="OrthoDB" id="6310771at2"/>
<dbReference type="PATRIC" id="fig|28229.4.peg.3559"/>
<comment type="caution">
    <text evidence="1">The sequence shown here is derived from an EMBL/GenBank/DDBJ whole genome shotgun (WGS) entry which is preliminary data.</text>
</comment>
<evidence type="ECO:0008006" key="3">
    <source>
        <dbReference type="Google" id="ProtNLM"/>
    </source>
</evidence>
<sequence>MNVGITISENAQHHVKQTITWNSKTQEQSVVRDNIKSIISAWKEKVSIFPHGGVQCKYLDDPAFQEMLQGDYRFVYELMELASDEVEVDLHIFCHQQMDYQTLLKRAKRFT</sequence>
<evidence type="ECO:0000313" key="1">
    <source>
        <dbReference type="EMBL" id="KGJ88375.1"/>
    </source>
</evidence>
<reference evidence="1 2" key="1">
    <citation type="submission" date="2014-08" db="EMBL/GenBank/DDBJ databases">
        <title>Genomic and Phenotypic Diversity of Colwellia psychrerythraea strains from Disparate Marine Basins.</title>
        <authorList>
            <person name="Techtmann S.M."/>
            <person name="Stelling S.C."/>
            <person name="Utturkar S.M."/>
            <person name="Alshibli N."/>
            <person name="Harris A."/>
            <person name="Brown S.D."/>
            <person name="Hazen T.C."/>
        </authorList>
    </citation>
    <scope>NUCLEOTIDE SEQUENCE [LARGE SCALE GENOMIC DNA]</scope>
    <source>
        <strain evidence="1 2">ND2E</strain>
    </source>
</reference>
<protein>
    <recommendedName>
        <fullName evidence="3">Plasmid stabilization system</fullName>
    </recommendedName>
</protein>